<dbReference type="Proteomes" id="UP000266482">
    <property type="component" value="Unassembled WGS sequence"/>
</dbReference>
<gene>
    <name evidence="4" type="ORF">D3P08_02790</name>
</gene>
<keyword evidence="5" id="KW-1185">Reference proteome</keyword>
<dbReference type="Gene3D" id="1.20.120.450">
    <property type="entry name" value="dinb family like domain"/>
    <property type="match status" value="1"/>
</dbReference>
<dbReference type="EMBL" id="QXQA01000001">
    <property type="protein sequence ID" value="RIX60502.1"/>
    <property type="molecule type" value="Genomic_DNA"/>
</dbReference>
<reference evidence="4 5" key="1">
    <citation type="submission" date="2018-09" db="EMBL/GenBank/DDBJ databases">
        <title>Paenibacillus aracenensis nov. sp. isolated from a cave in southern Spain.</title>
        <authorList>
            <person name="Jurado V."/>
            <person name="Gutierrez-Patricio S."/>
            <person name="Gonzalez-Pimentel J.L."/>
            <person name="Miller A.Z."/>
            <person name="Laiz L."/>
            <person name="Saiz-Jimenez C."/>
        </authorList>
    </citation>
    <scope>NUCLEOTIDE SEQUENCE [LARGE SCALE GENOMIC DNA]</scope>
    <source>
        <strain evidence="4 5">DSM 22867</strain>
    </source>
</reference>
<evidence type="ECO:0000256" key="2">
    <source>
        <dbReference type="ARBA" id="ARBA00022723"/>
    </source>
</evidence>
<dbReference type="Pfam" id="PF05163">
    <property type="entry name" value="DinB"/>
    <property type="match status" value="1"/>
</dbReference>
<dbReference type="GO" id="GO:0046872">
    <property type="term" value="F:metal ion binding"/>
    <property type="evidence" value="ECO:0007669"/>
    <property type="project" value="UniProtKB-KW"/>
</dbReference>
<comment type="similarity">
    <text evidence="1">Belongs to the DinB family.</text>
</comment>
<name>A0A3A1VL62_9BACL</name>
<keyword evidence="2 3" id="KW-0479">Metal-binding</keyword>
<dbReference type="PANTHER" id="PTHR37302:SF3">
    <property type="entry name" value="DAMAGE-INDUCIBLE PROTEIN DINB"/>
    <property type="match status" value="1"/>
</dbReference>
<dbReference type="AlphaFoldDB" id="A0A3A1VL62"/>
<accession>A0A3A1VL62</accession>
<comment type="caution">
    <text evidence="4">The sequence shown here is derived from an EMBL/GenBank/DDBJ whole genome shotgun (WGS) entry which is preliminary data.</text>
</comment>
<evidence type="ECO:0000256" key="1">
    <source>
        <dbReference type="ARBA" id="ARBA00008635"/>
    </source>
</evidence>
<sequence>MIKLFHSNWIIREEWFELLKRVPNEELLRNRIGGQGSILNTIFHILDVEYSWICGIQGKPEVQVRFENYNTLEQLKTLSDSWMQEIKLFLETWSDDFENDIVTVPWSEERYTEGEILLHIIAHEIHHMGQLSIWAREMGIQPVSANVIGRGLFVV</sequence>
<organism evidence="4 5">
    <name type="scientific">Paenibacillus nanensis</name>
    <dbReference type="NCBI Taxonomy" id="393251"/>
    <lineage>
        <taxon>Bacteria</taxon>
        <taxon>Bacillati</taxon>
        <taxon>Bacillota</taxon>
        <taxon>Bacilli</taxon>
        <taxon>Bacillales</taxon>
        <taxon>Paenibacillaceae</taxon>
        <taxon>Paenibacillus</taxon>
    </lineage>
</organism>
<evidence type="ECO:0000313" key="4">
    <source>
        <dbReference type="EMBL" id="RIX60502.1"/>
    </source>
</evidence>
<feature type="binding site" evidence="3">
    <location>
        <position position="127"/>
    </location>
    <ligand>
        <name>a divalent metal cation</name>
        <dbReference type="ChEBI" id="CHEBI:60240"/>
    </ligand>
</feature>
<dbReference type="OrthoDB" id="25666at2"/>
<dbReference type="PANTHER" id="PTHR37302">
    <property type="entry name" value="SLR1116 PROTEIN"/>
    <property type="match status" value="1"/>
</dbReference>
<evidence type="ECO:0000256" key="3">
    <source>
        <dbReference type="PIRSR" id="PIRSR607837-1"/>
    </source>
</evidence>
<proteinExistence type="inferred from homology"/>
<dbReference type="SUPFAM" id="SSF109854">
    <property type="entry name" value="DinB/YfiT-like putative metalloenzymes"/>
    <property type="match status" value="1"/>
</dbReference>
<feature type="binding site" evidence="3">
    <location>
        <position position="123"/>
    </location>
    <ligand>
        <name>a divalent metal cation</name>
        <dbReference type="ChEBI" id="CHEBI:60240"/>
    </ligand>
</feature>
<dbReference type="InterPro" id="IPR007837">
    <property type="entry name" value="DinB"/>
</dbReference>
<evidence type="ECO:0000313" key="5">
    <source>
        <dbReference type="Proteomes" id="UP000266482"/>
    </source>
</evidence>
<dbReference type="InterPro" id="IPR034660">
    <property type="entry name" value="DinB/YfiT-like"/>
</dbReference>
<dbReference type="RefSeq" id="WP_119597877.1">
    <property type="nucleotide sequence ID" value="NZ_QXQA01000001.1"/>
</dbReference>
<feature type="binding site" evidence="3">
    <location>
        <position position="44"/>
    </location>
    <ligand>
        <name>a divalent metal cation</name>
        <dbReference type="ChEBI" id="CHEBI:60240"/>
    </ligand>
</feature>
<protein>
    <submittedName>
        <fullName evidence="4">DUF664 domain-containing protein</fullName>
    </submittedName>
</protein>